<keyword evidence="2" id="KW-1185">Reference proteome</keyword>
<reference evidence="2" key="1">
    <citation type="journal article" date="2022" name="Mol. Ecol. Resour.">
        <title>The genomes of chicory, endive, great burdock and yacon provide insights into Asteraceae palaeo-polyploidization history and plant inulin production.</title>
        <authorList>
            <person name="Fan W."/>
            <person name="Wang S."/>
            <person name="Wang H."/>
            <person name="Wang A."/>
            <person name="Jiang F."/>
            <person name="Liu H."/>
            <person name="Zhao H."/>
            <person name="Xu D."/>
            <person name="Zhang Y."/>
        </authorList>
    </citation>
    <scope>NUCLEOTIDE SEQUENCE [LARGE SCALE GENOMIC DNA]</scope>
    <source>
        <strain evidence="2">cv. Yunnan</strain>
    </source>
</reference>
<name>A0ACB9G2F8_9ASTR</name>
<evidence type="ECO:0000313" key="2">
    <source>
        <dbReference type="Proteomes" id="UP001056120"/>
    </source>
</evidence>
<organism evidence="1 2">
    <name type="scientific">Smallanthus sonchifolius</name>
    <dbReference type="NCBI Taxonomy" id="185202"/>
    <lineage>
        <taxon>Eukaryota</taxon>
        <taxon>Viridiplantae</taxon>
        <taxon>Streptophyta</taxon>
        <taxon>Embryophyta</taxon>
        <taxon>Tracheophyta</taxon>
        <taxon>Spermatophyta</taxon>
        <taxon>Magnoliopsida</taxon>
        <taxon>eudicotyledons</taxon>
        <taxon>Gunneridae</taxon>
        <taxon>Pentapetalae</taxon>
        <taxon>asterids</taxon>
        <taxon>campanulids</taxon>
        <taxon>Asterales</taxon>
        <taxon>Asteraceae</taxon>
        <taxon>Asteroideae</taxon>
        <taxon>Heliantheae alliance</taxon>
        <taxon>Millerieae</taxon>
        <taxon>Smallanthus</taxon>
    </lineage>
</organism>
<protein>
    <submittedName>
        <fullName evidence="1">Uncharacterized protein</fullName>
    </submittedName>
</protein>
<reference evidence="1 2" key="2">
    <citation type="journal article" date="2022" name="Mol. Ecol. Resour.">
        <title>The genomes of chicory, endive, great burdock and yacon provide insights into Asteraceae paleo-polyploidization history and plant inulin production.</title>
        <authorList>
            <person name="Fan W."/>
            <person name="Wang S."/>
            <person name="Wang H."/>
            <person name="Wang A."/>
            <person name="Jiang F."/>
            <person name="Liu H."/>
            <person name="Zhao H."/>
            <person name="Xu D."/>
            <person name="Zhang Y."/>
        </authorList>
    </citation>
    <scope>NUCLEOTIDE SEQUENCE [LARGE SCALE GENOMIC DNA]</scope>
    <source>
        <strain evidence="2">cv. Yunnan</strain>
        <tissue evidence="1">Leaves</tissue>
    </source>
</reference>
<gene>
    <name evidence="1" type="ORF">L1987_47370</name>
</gene>
<dbReference type="EMBL" id="CM042032">
    <property type="protein sequence ID" value="KAI3777570.1"/>
    <property type="molecule type" value="Genomic_DNA"/>
</dbReference>
<dbReference type="Proteomes" id="UP001056120">
    <property type="component" value="Linkage Group LG15"/>
</dbReference>
<accession>A0ACB9G2F8</accession>
<proteinExistence type="predicted"/>
<comment type="caution">
    <text evidence="1">The sequence shown here is derived from an EMBL/GenBank/DDBJ whole genome shotgun (WGS) entry which is preliminary data.</text>
</comment>
<evidence type="ECO:0000313" key="1">
    <source>
        <dbReference type="EMBL" id="KAI3777570.1"/>
    </source>
</evidence>
<sequence>MVVVIASYISKVDVLDLDNILVDLDDDVVRPLKVKVRVKVKLLHKELKNHLMNISKFEAFVLGAVLVDLTILGFEVYIRIGLICYDICHKLYKEGSRDTKKVLTIAFNCFDATNEHFQLIQLSLELLVVKTIAVDTTFMMQWWQ</sequence>